<feature type="compositionally biased region" description="Basic and acidic residues" evidence="3">
    <location>
        <begin position="112"/>
        <end position="122"/>
    </location>
</feature>
<comment type="caution">
    <text evidence="4">The sequence shown here is derived from an EMBL/GenBank/DDBJ whole genome shotgun (WGS) entry which is preliminary data.</text>
</comment>
<organism evidence="4 5">
    <name type="scientific">Reticulomyxa filosa</name>
    <dbReference type="NCBI Taxonomy" id="46433"/>
    <lineage>
        <taxon>Eukaryota</taxon>
        <taxon>Sar</taxon>
        <taxon>Rhizaria</taxon>
        <taxon>Retaria</taxon>
        <taxon>Foraminifera</taxon>
        <taxon>Monothalamids</taxon>
        <taxon>Reticulomyxidae</taxon>
        <taxon>Reticulomyxa</taxon>
    </lineage>
</organism>
<reference evidence="4 5" key="1">
    <citation type="journal article" date="2013" name="Curr. Biol.">
        <title>The Genome of the Foraminiferan Reticulomyxa filosa.</title>
        <authorList>
            <person name="Glockner G."/>
            <person name="Hulsmann N."/>
            <person name="Schleicher M."/>
            <person name="Noegel A.A."/>
            <person name="Eichinger L."/>
            <person name="Gallinger C."/>
            <person name="Pawlowski J."/>
            <person name="Sierra R."/>
            <person name="Euteneuer U."/>
            <person name="Pillet L."/>
            <person name="Moustafa A."/>
            <person name="Platzer M."/>
            <person name="Groth M."/>
            <person name="Szafranski K."/>
            <person name="Schliwa M."/>
        </authorList>
    </citation>
    <scope>NUCLEOTIDE SEQUENCE [LARGE SCALE GENOMIC DNA]</scope>
</reference>
<feature type="non-terminal residue" evidence="4">
    <location>
        <position position="1"/>
    </location>
</feature>
<keyword evidence="1" id="KW-0677">Repeat</keyword>
<gene>
    <name evidence="4" type="ORF">RFI_39755</name>
</gene>
<dbReference type="Proteomes" id="UP000023152">
    <property type="component" value="Unassembled WGS sequence"/>
</dbReference>
<dbReference type="PANTHER" id="PTHR22767:SF2">
    <property type="entry name" value="N(ALPHA)-ACETYLTRANSFERASE 15_16, ISOFORM A"/>
    <property type="match status" value="1"/>
</dbReference>
<proteinExistence type="predicted"/>
<dbReference type="EMBL" id="ASPP01048666">
    <property type="protein sequence ID" value="ETN97772.1"/>
    <property type="molecule type" value="Genomic_DNA"/>
</dbReference>
<feature type="region of interest" description="Disordered" evidence="3">
    <location>
        <begin position="112"/>
        <end position="151"/>
    </location>
</feature>
<keyword evidence="2" id="KW-0802">TPR repeat</keyword>
<dbReference type="Gene3D" id="1.25.40.1010">
    <property type="match status" value="1"/>
</dbReference>
<dbReference type="PANTHER" id="PTHR22767">
    <property type="entry name" value="N-TERMINAL ACETYLTRANSFERASE-RELATED"/>
    <property type="match status" value="1"/>
</dbReference>
<name>X6L7I1_RETFI</name>
<dbReference type="Pfam" id="PF12569">
    <property type="entry name" value="NatA_aux_su"/>
    <property type="match status" value="1"/>
</dbReference>
<evidence type="ECO:0000256" key="2">
    <source>
        <dbReference type="ARBA" id="ARBA00022803"/>
    </source>
</evidence>
<dbReference type="GO" id="GO:0005737">
    <property type="term" value="C:cytoplasm"/>
    <property type="evidence" value="ECO:0007669"/>
    <property type="project" value="TreeGrafter"/>
</dbReference>
<evidence type="ECO:0000256" key="1">
    <source>
        <dbReference type="ARBA" id="ARBA00022737"/>
    </source>
</evidence>
<dbReference type="OrthoDB" id="10263032at2759"/>
<protein>
    <submittedName>
        <fullName evidence="4">Uncharacterized protein</fullName>
    </submittedName>
</protein>
<keyword evidence="5" id="KW-1185">Reference proteome</keyword>
<dbReference type="AlphaFoldDB" id="X6L7I1"/>
<sequence>KASGVNALHELEVMWYELHKAESHLSKQEYGPALRELEYVFVHFNKFHDNQVDFHKFAYRRVCVISHVEMLQWENNLRSHPFYRRACIGAVETWLRVFHLYAQFNNETSEESKHNEELKAQLEKGSSIEDEDDKRQKRGKDPRGWELIHGNGNDGKGKYPLEEAFRWIKHWVTVAFEKDIEPHRWYIKVQHLRGLSKSEKEQKYKIFDDVYKSILQVCQMYNPRLKDLRSKFSYFLCDAIQFFHESLAICLCIYSFRYQYLIFFFNSCFLAAAGDDRKTSDDKPSLAQQARNALLQVYNPHGANNWPEFVGKYFQQVQSLVECANCYHLCHILNEKQLAEEASKKLAEFIPQATLKVKICTPHRGRRKTNKQTKKFFSLIIGVRGHSKDSSRTGQKCGRRIQKKLQKKICVGFCI</sequence>
<feature type="compositionally biased region" description="Basic and acidic residues" evidence="3">
    <location>
        <begin position="133"/>
        <end position="146"/>
    </location>
</feature>
<evidence type="ECO:0000313" key="4">
    <source>
        <dbReference type="EMBL" id="ETN97772.1"/>
    </source>
</evidence>
<accession>X6L7I1</accession>
<dbReference type="InterPro" id="IPR021183">
    <property type="entry name" value="NatA_aux_su"/>
</dbReference>
<evidence type="ECO:0000313" key="5">
    <source>
        <dbReference type="Proteomes" id="UP000023152"/>
    </source>
</evidence>
<evidence type="ECO:0000256" key="3">
    <source>
        <dbReference type="SAM" id="MobiDB-lite"/>
    </source>
</evidence>